<dbReference type="InterPro" id="IPR016197">
    <property type="entry name" value="Chromo-like_dom_sf"/>
</dbReference>
<dbReference type="PANTHER" id="PTHR46148">
    <property type="entry name" value="CHROMO DOMAIN-CONTAINING PROTEIN"/>
    <property type="match status" value="1"/>
</dbReference>
<dbReference type="Pfam" id="PF24626">
    <property type="entry name" value="SH3_Tf2-1"/>
    <property type="match status" value="1"/>
</dbReference>
<sequence length="216" mass="24463">MTPFQALYGYPPSQLGLDAVRSPVAAADLWLGDRVKWNDMLRDNLLKAQNRMKQFADKGRTERSFNIGDSVYLKLQPYRQSSVALRRNLKLSFKYYGPYKIVQKLGSAAYKLELPEGSTIHPVFHVSLLKPSTKGASFNQDLPLTTEDGQVKIAPESILATREVARKRQKVLQVLVKWLNLTPDDSTWEDASVLRSQFPNFQFNPSEDCVEEGVLS</sequence>
<accession>A0ABM4VH07</accession>
<organism evidence="2 3">
    <name type="scientific">Coffea arabica</name>
    <name type="common">Arabian coffee</name>
    <dbReference type="NCBI Taxonomy" id="13443"/>
    <lineage>
        <taxon>Eukaryota</taxon>
        <taxon>Viridiplantae</taxon>
        <taxon>Streptophyta</taxon>
        <taxon>Embryophyta</taxon>
        <taxon>Tracheophyta</taxon>
        <taxon>Spermatophyta</taxon>
        <taxon>Magnoliopsida</taxon>
        <taxon>eudicotyledons</taxon>
        <taxon>Gunneridae</taxon>
        <taxon>Pentapetalae</taxon>
        <taxon>asterids</taxon>
        <taxon>lamiids</taxon>
        <taxon>Gentianales</taxon>
        <taxon>Rubiaceae</taxon>
        <taxon>Ixoroideae</taxon>
        <taxon>Gardenieae complex</taxon>
        <taxon>Bertiereae - Coffeeae clade</taxon>
        <taxon>Coffeeae</taxon>
        <taxon>Coffea</taxon>
    </lineage>
</organism>
<feature type="domain" description="Chromo" evidence="1">
    <location>
        <begin position="153"/>
        <end position="194"/>
    </location>
</feature>
<dbReference type="SUPFAM" id="SSF54160">
    <property type="entry name" value="Chromo domain-like"/>
    <property type="match status" value="1"/>
</dbReference>
<evidence type="ECO:0000313" key="3">
    <source>
        <dbReference type="RefSeq" id="XP_071918814.1"/>
    </source>
</evidence>
<dbReference type="RefSeq" id="XP_071928250.1">
    <property type="nucleotide sequence ID" value="XM_072072149.1"/>
</dbReference>
<dbReference type="PANTHER" id="PTHR46148:SF52">
    <property type="entry name" value="OS04G0603800 PROTEIN"/>
    <property type="match status" value="1"/>
</dbReference>
<dbReference type="InterPro" id="IPR000953">
    <property type="entry name" value="Chromo/chromo_shadow_dom"/>
</dbReference>
<name>A0ABM4VH07_COFAR</name>
<dbReference type="Proteomes" id="UP001652660">
    <property type="component" value="Chromosome 11e"/>
</dbReference>
<dbReference type="GeneID" id="140013435"/>
<dbReference type="Gene3D" id="2.40.50.40">
    <property type="match status" value="1"/>
</dbReference>
<dbReference type="InterPro" id="IPR056924">
    <property type="entry name" value="SH3_Tf2-1"/>
</dbReference>
<evidence type="ECO:0000259" key="1">
    <source>
        <dbReference type="PROSITE" id="PS50013"/>
    </source>
</evidence>
<gene>
    <name evidence="3" type="primary">LOC140013435</name>
    <name evidence="4" type="synonym">LOC140021389</name>
</gene>
<reference evidence="3 4" key="1">
    <citation type="submission" date="2025-05" db="UniProtKB">
        <authorList>
            <consortium name="RefSeq"/>
        </authorList>
    </citation>
    <scope>IDENTIFICATION</scope>
    <source>
        <tissue evidence="3 4">Leaves</tissue>
    </source>
</reference>
<dbReference type="RefSeq" id="XP_071918814.1">
    <property type="nucleotide sequence ID" value="XM_072062713.1"/>
</dbReference>
<keyword evidence="2" id="KW-1185">Reference proteome</keyword>
<dbReference type="PROSITE" id="PS50013">
    <property type="entry name" value="CHROMO_2"/>
    <property type="match status" value="1"/>
</dbReference>
<dbReference type="InterPro" id="IPR023780">
    <property type="entry name" value="Chromo_domain"/>
</dbReference>
<evidence type="ECO:0000313" key="2">
    <source>
        <dbReference type="Proteomes" id="UP001652660"/>
    </source>
</evidence>
<dbReference type="Pfam" id="PF00385">
    <property type="entry name" value="Chromo"/>
    <property type="match status" value="1"/>
</dbReference>
<protein>
    <recommendedName>
        <fullName evidence="1">Chromo domain-containing protein</fullName>
    </recommendedName>
</protein>
<proteinExistence type="predicted"/>
<dbReference type="Proteomes" id="UP001652660">
    <property type="component" value="Chromosome 8c"/>
</dbReference>
<evidence type="ECO:0000313" key="4">
    <source>
        <dbReference type="RefSeq" id="XP_071928250.1"/>
    </source>
</evidence>